<keyword evidence="1" id="KW-1133">Transmembrane helix</keyword>
<feature type="transmembrane region" description="Helical" evidence="1">
    <location>
        <begin position="67"/>
        <end position="86"/>
    </location>
</feature>
<feature type="transmembrane region" description="Helical" evidence="1">
    <location>
        <begin position="107"/>
        <end position="136"/>
    </location>
</feature>
<gene>
    <name evidence="2" type="ORF">EDD63_10221</name>
</gene>
<comment type="caution">
    <text evidence="2">The sequence shown here is derived from an EMBL/GenBank/DDBJ whole genome shotgun (WGS) entry which is preliminary data.</text>
</comment>
<protein>
    <submittedName>
        <fullName evidence="2">ABC-2 family transporter</fullName>
    </submittedName>
</protein>
<evidence type="ECO:0000313" key="3">
    <source>
        <dbReference type="Proteomes" id="UP000294743"/>
    </source>
</evidence>
<dbReference type="AlphaFoldDB" id="A0A4R8ABY3"/>
<dbReference type="RefSeq" id="WP_134167532.1">
    <property type="nucleotide sequence ID" value="NZ_SODD01000002.1"/>
</dbReference>
<feature type="transmembrane region" description="Helical" evidence="1">
    <location>
        <begin position="20"/>
        <end position="40"/>
    </location>
</feature>
<keyword evidence="1" id="KW-0472">Membrane</keyword>
<dbReference type="Proteomes" id="UP000294743">
    <property type="component" value="Unassembled WGS sequence"/>
</dbReference>
<evidence type="ECO:0000313" key="2">
    <source>
        <dbReference type="EMBL" id="TDW26000.1"/>
    </source>
</evidence>
<dbReference type="EMBL" id="SODD01000002">
    <property type="protein sequence ID" value="TDW26000.1"/>
    <property type="molecule type" value="Genomic_DNA"/>
</dbReference>
<reference evidence="2 3" key="1">
    <citation type="submission" date="2019-03" db="EMBL/GenBank/DDBJ databases">
        <title>Genomic Encyclopedia of Type Strains, Phase IV (KMG-IV): sequencing the most valuable type-strain genomes for metagenomic binning, comparative biology and taxonomic classification.</title>
        <authorList>
            <person name="Goeker M."/>
        </authorList>
    </citation>
    <scope>NUCLEOTIDE SEQUENCE [LARGE SCALE GENOMIC DNA]</scope>
    <source>
        <strain evidence="2 3">DSM 28867</strain>
    </source>
</reference>
<organism evidence="2 3">
    <name type="scientific">Breznakia blatticola</name>
    <dbReference type="NCBI Taxonomy" id="1754012"/>
    <lineage>
        <taxon>Bacteria</taxon>
        <taxon>Bacillati</taxon>
        <taxon>Bacillota</taxon>
        <taxon>Erysipelotrichia</taxon>
        <taxon>Erysipelotrichales</taxon>
        <taxon>Erysipelotrichaceae</taxon>
        <taxon>Breznakia</taxon>
    </lineage>
</organism>
<evidence type="ECO:0000256" key="1">
    <source>
        <dbReference type="SAM" id="Phobius"/>
    </source>
</evidence>
<feature type="transmembrane region" description="Helical" evidence="1">
    <location>
        <begin position="176"/>
        <end position="197"/>
    </location>
</feature>
<keyword evidence="3" id="KW-1185">Reference proteome</keyword>
<dbReference type="OrthoDB" id="1641057at2"/>
<sequence>MFKMIKMDLYRLFRQKSFYFVGLAIAFFAAMAVFSLSMALEYGVYDGLTESNITIEKMFQLTRSDSSFAMIMAIGAIIFTNVDFSSGYIKNIASNVTNKTIIPMSKFIVNVFASFIYIVWMFVVLAVGSLIMFNGISFGNVGNIVIEMLLYLYFVMNFIALVIGLCMLLRSSAGSITILVCIVLFSGLVYAAINYVVSIDLTPYSTIANISSFALDAKELPTMMLSALVGIVGYNVVGAIAMQKKDI</sequence>
<proteinExistence type="predicted"/>
<name>A0A4R8ABY3_9FIRM</name>
<feature type="transmembrane region" description="Helical" evidence="1">
    <location>
        <begin position="148"/>
        <end position="169"/>
    </location>
</feature>
<keyword evidence="1" id="KW-0812">Transmembrane</keyword>
<feature type="transmembrane region" description="Helical" evidence="1">
    <location>
        <begin position="223"/>
        <end position="242"/>
    </location>
</feature>
<accession>A0A4R8ABY3</accession>